<feature type="compositionally biased region" description="Basic and acidic residues" evidence="13">
    <location>
        <begin position="524"/>
        <end position="537"/>
    </location>
</feature>
<keyword evidence="3 12" id="KW-0813">Transport</keyword>
<comment type="similarity">
    <text evidence="2 12">Belongs to the monovalent cation:proton antiporter 1 (CPA1) transporter (TC 2.A.36) family.</text>
</comment>
<keyword evidence="4 12" id="KW-0050">Antiport</keyword>
<evidence type="ECO:0000313" key="15">
    <source>
        <dbReference type="EMBL" id="QPC82898.1"/>
    </source>
</evidence>
<evidence type="ECO:0000256" key="2">
    <source>
        <dbReference type="ARBA" id="ARBA00007367"/>
    </source>
</evidence>
<dbReference type="GO" id="GO:0005886">
    <property type="term" value="C:plasma membrane"/>
    <property type="evidence" value="ECO:0007669"/>
    <property type="project" value="UniProtKB-SubCell"/>
</dbReference>
<dbReference type="PANTHER" id="PTHR10110:SF195">
    <property type="entry name" value="NA(+)_H(+) ANTIPORTER NHAS2"/>
    <property type="match status" value="1"/>
</dbReference>
<dbReference type="Pfam" id="PF00999">
    <property type="entry name" value="Na_H_Exchanger"/>
    <property type="match status" value="1"/>
</dbReference>
<dbReference type="RefSeq" id="WP_195170967.1">
    <property type="nucleotide sequence ID" value="NZ_CP062983.1"/>
</dbReference>
<evidence type="ECO:0000256" key="6">
    <source>
        <dbReference type="ARBA" id="ARBA00022692"/>
    </source>
</evidence>
<evidence type="ECO:0000256" key="13">
    <source>
        <dbReference type="SAM" id="MobiDB-lite"/>
    </source>
</evidence>
<gene>
    <name evidence="15" type="ORF">G4Y79_00570</name>
</gene>
<dbReference type="GO" id="GO:0015386">
    <property type="term" value="F:potassium:proton antiporter activity"/>
    <property type="evidence" value="ECO:0007669"/>
    <property type="project" value="TreeGrafter"/>
</dbReference>
<evidence type="ECO:0000256" key="1">
    <source>
        <dbReference type="ARBA" id="ARBA00004651"/>
    </source>
</evidence>
<feature type="transmembrane region" description="Helical" evidence="12">
    <location>
        <begin position="352"/>
        <end position="374"/>
    </location>
</feature>
<evidence type="ECO:0000259" key="14">
    <source>
        <dbReference type="Pfam" id="PF00999"/>
    </source>
</evidence>
<keyword evidence="9 12" id="KW-0406">Ion transport</keyword>
<evidence type="ECO:0000256" key="12">
    <source>
        <dbReference type="RuleBase" id="RU366002"/>
    </source>
</evidence>
<organism evidence="15 16">
    <name type="scientific">Phototrophicus methaneseepsis</name>
    <dbReference type="NCBI Taxonomy" id="2710758"/>
    <lineage>
        <taxon>Bacteria</taxon>
        <taxon>Bacillati</taxon>
        <taxon>Chloroflexota</taxon>
        <taxon>Candidatus Thermofontia</taxon>
        <taxon>Phototrophicales</taxon>
        <taxon>Phototrophicaceae</taxon>
        <taxon>Phototrophicus</taxon>
    </lineage>
</organism>
<dbReference type="PRINTS" id="PR01084">
    <property type="entry name" value="NAHEXCHNGR"/>
</dbReference>
<protein>
    <submittedName>
        <fullName evidence="15">Na+/H+ antiporter</fullName>
    </submittedName>
</protein>
<dbReference type="EMBL" id="CP062983">
    <property type="protein sequence ID" value="QPC82898.1"/>
    <property type="molecule type" value="Genomic_DNA"/>
</dbReference>
<dbReference type="GO" id="GO:0015385">
    <property type="term" value="F:sodium:proton antiporter activity"/>
    <property type="evidence" value="ECO:0007669"/>
    <property type="project" value="InterPro"/>
</dbReference>
<feature type="transmembrane region" description="Helical" evidence="12">
    <location>
        <begin position="95"/>
        <end position="116"/>
    </location>
</feature>
<keyword evidence="6 12" id="KW-0812">Transmembrane</keyword>
<dbReference type="GO" id="GO:0051453">
    <property type="term" value="P:regulation of intracellular pH"/>
    <property type="evidence" value="ECO:0007669"/>
    <property type="project" value="TreeGrafter"/>
</dbReference>
<keyword evidence="11 12" id="KW-0739">Sodium transport</keyword>
<comment type="subcellular location">
    <subcellularLocation>
        <location evidence="1 12">Cell membrane</location>
        <topology evidence="1 12">Multi-pass membrane protein</topology>
    </subcellularLocation>
</comment>
<keyword evidence="5 12" id="KW-1003">Cell membrane</keyword>
<dbReference type="Proteomes" id="UP000594468">
    <property type="component" value="Chromosome"/>
</dbReference>
<feature type="transmembrane region" description="Helical" evidence="12">
    <location>
        <begin position="6"/>
        <end position="26"/>
    </location>
</feature>
<feature type="transmembrane region" description="Helical" evidence="12">
    <location>
        <begin position="33"/>
        <end position="51"/>
    </location>
</feature>
<feature type="domain" description="Cation/H+ exchanger transmembrane" evidence="14">
    <location>
        <begin position="17"/>
        <end position="405"/>
    </location>
</feature>
<evidence type="ECO:0000256" key="11">
    <source>
        <dbReference type="ARBA" id="ARBA00023201"/>
    </source>
</evidence>
<name>A0A7S8E9U4_9CHLR</name>
<feature type="transmembrane region" description="Helical" evidence="12">
    <location>
        <begin position="278"/>
        <end position="298"/>
    </location>
</feature>
<feature type="transmembrane region" description="Helical" evidence="12">
    <location>
        <begin position="195"/>
        <end position="217"/>
    </location>
</feature>
<evidence type="ECO:0000256" key="8">
    <source>
        <dbReference type="ARBA" id="ARBA00023053"/>
    </source>
</evidence>
<dbReference type="AlphaFoldDB" id="A0A7S8E9U4"/>
<dbReference type="GO" id="GO:0098719">
    <property type="term" value="P:sodium ion import across plasma membrane"/>
    <property type="evidence" value="ECO:0007669"/>
    <property type="project" value="TreeGrafter"/>
</dbReference>
<accession>A0A7S8E9U4</accession>
<evidence type="ECO:0000256" key="10">
    <source>
        <dbReference type="ARBA" id="ARBA00023136"/>
    </source>
</evidence>
<evidence type="ECO:0000256" key="3">
    <source>
        <dbReference type="ARBA" id="ARBA00022448"/>
    </source>
</evidence>
<evidence type="ECO:0000256" key="7">
    <source>
        <dbReference type="ARBA" id="ARBA00022989"/>
    </source>
</evidence>
<dbReference type="InterPro" id="IPR018422">
    <property type="entry name" value="Cation/H_exchanger_CPA1"/>
</dbReference>
<sequence length="555" mass="60738">MENLFFQIETLVIELLLVISIVAMMVQYLRVPYTVALVITGLLISILRPQIEAITGPIQLELTSELILALLVPPLIFEAAFNLDFDKLRRSLGTILVLAIPGVIVSMFIVGGVVAGTTGLSISVALVFGALISATDPVSVIALFKSLGVPKRLAVLVEGESLLNDGTAIVVFNLVLGIAVAGAVEFTLLEGVIDFVTVVAGGLIIGIVLGTGISWLISRVDNHLVETTLTTVLAFGAFLIAERLHVSGVLAVVAAGILNGNSSSRGMSPTTRIILNNFWEYIAFLANSFIFLLIGFEVDISELLADWQPILFAIVAVLAARMIVVYVTTRLIVPVTKRSNMIETIPNSWQHVLVWGGVRGAISLALALSLPFALGADRVLLIHMTFGVVLFSLFVQGTSIGWLLSRLGIVKRDERQEEYDLNNARLFALRSAEAHLNELHDRHLVSQQTYEEVKQELNVVQTEYRTSMQHMLIEHPEMLATAKRNVWRDLLQVQRDALLDLRRDGTISEQIFEEIAVGIDQAIDSDHPHQPHTHPEEEIPQAAPADDTDEPVEET</sequence>
<feature type="transmembrane region" description="Helical" evidence="12">
    <location>
        <begin position="380"/>
        <end position="405"/>
    </location>
</feature>
<dbReference type="InterPro" id="IPR004709">
    <property type="entry name" value="NaH_exchanger"/>
</dbReference>
<dbReference type="KEGG" id="pmet:G4Y79_00570"/>
<reference evidence="15 16" key="1">
    <citation type="submission" date="2020-02" db="EMBL/GenBank/DDBJ databases">
        <authorList>
            <person name="Zheng R.K."/>
            <person name="Sun C.M."/>
        </authorList>
    </citation>
    <scope>NUCLEOTIDE SEQUENCE [LARGE SCALE GENOMIC DNA]</scope>
    <source>
        <strain evidence="16">rifampicinis</strain>
    </source>
</reference>
<dbReference type="InterPro" id="IPR006153">
    <property type="entry name" value="Cation/H_exchanger_TM"/>
</dbReference>
<keyword evidence="10 12" id="KW-0472">Membrane</keyword>
<dbReference type="Gene3D" id="6.10.140.1330">
    <property type="match status" value="1"/>
</dbReference>
<feature type="transmembrane region" description="Helical" evidence="12">
    <location>
        <begin position="122"/>
        <end position="147"/>
    </location>
</feature>
<evidence type="ECO:0000256" key="9">
    <source>
        <dbReference type="ARBA" id="ARBA00023065"/>
    </source>
</evidence>
<dbReference type="PANTHER" id="PTHR10110">
    <property type="entry name" value="SODIUM/HYDROGEN EXCHANGER"/>
    <property type="match status" value="1"/>
</dbReference>
<evidence type="ECO:0000313" key="16">
    <source>
        <dbReference type="Proteomes" id="UP000594468"/>
    </source>
</evidence>
<dbReference type="InterPro" id="IPR004705">
    <property type="entry name" value="Cation/H_exchanger_CPA1_bac"/>
</dbReference>
<keyword evidence="8 12" id="KW-0915">Sodium</keyword>
<feature type="transmembrane region" description="Helical" evidence="12">
    <location>
        <begin position="310"/>
        <end position="332"/>
    </location>
</feature>
<proteinExistence type="inferred from homology"/>
<keyword evidence="16" id="KW-1185">Reference proteome</keyword>
<comment type="caution">
    <text evidence="12">Lacks conserved residue(s) required for the propagation of feature annotation.</text>
</comment>
<dbReference type="NCBIfam" id="TIGR00831">
    <property type="entry name" value="a_cpa1"/>
    <property type="match status" value="1"/>
</dbReference>
<evidence type="ECO:0000256" key="4">
    <source>
        <dbReference type="ARBA" id="ARBA00022449"/>
    </source>
</evidence>
<keyword evidence="7 12" id="KW-1133">Transmembrane helix</keyword>
<feature type="compositionally biased region" description="Acidic residues" evidence="13">
    <location>
        <begin position="546"/>
        <end position="555"/>
    </location>
</feature>
<feature type="transmembrane region" description="Helical" evidence="12">
    <location>
        <begin position="168"/>
        <end position="189"/>
    </location>
</feature>
<feature type="region of interest" description="Disordered" evidence="13">
    <location>
        <begin position="524"/>
        <end position="555"/>
    </location>
</feature>
<comment type="function">
    <text evidence="12">Na(+)/H(+) antiporter that extrudes sodium in exchange for external protons.</text>
</comment>
<evidence type="ECO:0000256" key="5">
    <source>
        <dbReference type="ARBA" id="ARBA00022475"/>
    </source>
</evidence>